<evidence type="ECO:0000256" key="8">
    <source>
        <dbReference type="ARBA" id="ARBA00073362"/>
    </source>
</evidence>
<comment type="catalytic activity">
    <reaction evidence="4">
        <text>glycolate + NADP(+) = glyoxylate + NADPH + H(+)</text>
        <dbReference type="Rhea" id="RHEA:10992"/>
        <dbReference type="ChEBI" id="CHEBI:15378"/>
        <dbReference type="ChEBI" id="CHEBI:29805"/>
        <dbReference type="ChEBI" id="CHEBI:36655"/>
        <dbReference type="ChEBI" id="CHEBI:57783"/>
        <dbReference type="ChEBI" id="CHEBI:58349"/>
        <dbReference type="EC" id="1.1.1.79"/>
    </reaction>
</comment>
<dbReference type="EMBL" id="AVPG01000011">
    <property type="protein sequence ID" value="KGX86705.1"/>
    <property type="molecule type" value="Genomic_DNA"/>
</dbReference>
<dbReference type="FunFam" id="3.40.50.720:FF:000026">
    <property type="entry name" value="Glyoxylate/hydroxypyruvate reductase B"/>
    <property type="match status" value="1"/>
</dbReference>
<protein>
    <recommendedName>
        <fullName evidence="8">Glyoxylate/hydroxypyruvate reductase B</fullName>
        <ecNumber evidence="6">1.1.1.79</ecNumber>
        <ecNumber evidence="7">1.1.1.81</ecNumber>
    </recommendedName>
</protein>
<reference evidence="12 13" key="1">
    <citation type="submission" date="2013-08" db="EMBL/GenBank/DDBJ databases">
        <authorList>
            <person name="Huang J."/>
            <person name="Wang G."/>
        </authorList>
    </citation>
    <scope>NUCLEOTIDE SEQUENCE [LARGE SCALE GENOMIC DNA]</scope>
    <source>
        <strain evidence="12 13">JSM 072002</strain>
    </source>
</reference>
<evidence type="ECO:0000313" key="12">
    <source>
        <dbReference type="EMBL" id="KGX86705.1"/>
    </source>
</evidence>
<comment type="catalytic activity">
    <reaction evidence="2">
        <text>(R)-glycerate + NAD(+) = 3-hydroxypyruvate + NADH + H(+)</text>
        <dbReference type="Rhea" id="RHEA:17905"/>
        <dbReference type="ChEBI" id="CHEBI:15378"/>
        <dbReference type="ChEBI" id="CHEBI:16659"/>
        <dbReference type="ChEBI" id="CHEBI:17180"/>
        <dbReference type="ChEBI" id="CHEBI:57540"/>
        <dbReference type="ChEBI" id="CHEBI:57945"/>
        <dbReference type="EC" id="1.1.1.81"/>
    </reaction>
</comment>
<dbReference type="AlphaFoldDB" id="A0A0A5G6I5"/>
<dbReference type="SUPFAM" id="SSF52283">
    <property type="entry name" value="Formate/glycerate dehydrogenase catalytic domain-like"/>
    <property type="match status" value="1"/>
</dbReference>
<dbReference type="CDD" id="cd05301">
    <property type="entry name" value="GDH"/>
    <property type="match status" value="1"/>
</dbReference>
<dbReference type="InterPro" id="IPR006139">
    <property type="entry name" value="D-isomer_2_OHA_DH_cat_dom"/>
</dbReference>
<evidence type="ECO:0000313" key="13">
    <source>
        <dbReference type="Proteomes" id="UP000030401"/>
    </source>
</evidence>
<dbReference type="EC" id="1.1.1.79" evidence="6"/>
<dbReference type="OrthoDB" id="9805416at2"/>
<sequence>MKKPYIFITRTLPEEIIAPFRANWDIQMWDSEEKPVDRTILIQETAKADALITMLSDRIDEQLLEQGAQLKVIANLAVGFDNIDVKAAQKKGIIVTNTPDVLTETTADLTFGLLMATARRFIEASDHIRNGNWENWAPLLLAGLDIHHKTIGIVGMGRIGRAVAHRAQGFHMNVLYHNRSRDTEAESALGATYVSFEELLQQSDFVVCLAPFTEETAGMFNAKAFQTMKSSAMFINASRGANVVEEDLYEALVAGDIAGAGLDVFTKEPIANDHPLLTLKQVVALPHIGSASVETRQAMMHLCLENINLVLSGQQPKTEVK</sequence>
<evidence type="ECO:0000256" key="6">
    <source>
        <dbReference type="ARBA" id="ARBA00066661"/>
    </source>
</evidence>
<feature type="domain" description="D-isomer specific 2-hydroxyacid dehydrogenase catalytic" evidence="10">
    <location>
        <begin position="6"/>
        <end position="320"/>
    </location>
</feature>
<dbReference type="PANTHER" id="PTHR10996">
    <property type="entry name" value="2-HYDROXYACID DEHYDROGENASE-RELATED"/>
    <property type="match status" value="1"/>
</dbReference>
<name>A0A0A5G6I5_9BACI</name>
<dbReference type="InterPro" id="IPR036291">
    <property type="entry name" value="NAD(P)-bd_dom_sf"/>
</dbReference>
<dbReference type="Gene3D" id="3.40.50.720">
    <property type="entry name" value="NAD(P)-binding Rossmann-like Domain"/>
    <property type="match status" value="2"/>
</dbReference>
<evidence type="ECO:0000256" key="2">
    <source>
        <dbReference type="ARBA" id="ARBA00051801"/>
    </source>
</evidence>
<dbReference type="Proteomes" id="UP000030401">
    <property type="component" value="Unassembled WGS sequence"/>
</dbReference>
<keyword evidence="13" id="KW-1185">Reference proteome</keyword>
<evidence type="ECO:0000256" key="9">
    <source>
        <dbReference type="RuleBase" id="RU003719"/>
    </source>
</evidence>
<evidence type="ECO:0000256" key="4">
    <source>
        <dbReference type="ARBA" id="ARBA00052769"/>
    </source>
</evidence>
<dbReference type="InterPro" id="IPR029752">
    <property type="entry name" value="D-isomer_DH_CS1"/>
</dbReference>
<dbReference type="PANTHER" id="PTHR10996:SF283">
    <property type="entry name" value="GLYOXYLATE_HYDROXYPYRUVATE REDUCTASE B"/>
    <property type="match status" value="1"/>
</dbReference>
<proteinExistence type="inferred from homology"/>
<dbReference type="Pfam" id="PF02826">
    <property type="entry name" value="2-Hacid_dh_C"/>
    <property type="match status" value="1"/>
</dbReference>
<dbReference type="GO" id="GO:0051287">
    <property type="term" value="F:NAD binding"/>
    <property type="evidence" value="ECO:0007669"/>
    <property type="project" value="InterPro"/>
</dbReference>
<dbReference type="SUPFAM" id="SSF51735">
    <property type="entry name" value="NAD(P)-binding Rossmann-fold domains"/>
    <property type="match status" value="1"/>
</dbReference>
<feature type="domain" description="D-isomer specific 2-hydroxyacid dehydrogenase NAD-binding" evidence="11">
    <location>
        <begin position="111"/>
        <end position="289"/>
    </location>
</feature>
<dbReference type="GO" id="GO:0016618">
    <property type="term" value="F:hydroxypyruvate reductase [NAD(P)H] activity"/>
    <property type="evidence" value="ECO:0007669"/>
    <property type="project" value="UniProtKB-EC"/>
</dbReference>
<keyword evidence="1 9" id="KW-0560">Oxidoreductase</keyword>
<dbReference type="InterPro" id="IPR006140">
    <property type="entry name" value="D-isomer_DH_NAD-bd"/>
</dbReference>
<comment type="similarity">
    <text evidence="5">Belongs to the D-isomer specific 2-hydroxyacid dehydrogenase family. GhrB subfamily.</text>
</comment>
<accession>A0A0A5G6I5</accession>
<evidence type="ECO:0000256" key="3">
    <source>
        <dbReference type="ARBA" id="ARBA00052239"/>
    </source>
</evidence>
<dbReference type="GO" id="GO:0005829">
    <property type="term" value="C:cytosol"/>
    <property type="evidence" value="ECO:0007669"/>
    <property type="project" value="TreeGrafter"/>
</dbReference>
<dbReference type="eggNOG" id="COG1052">
    <property type="taxonomic scope" value="Bacteria"/>
</dbReference>
<organism evidence="12 13">
    <name type="scientific">Pontibacillus litoralis JSM 072002</name>
    <dbReference type="NCBI Taxonomy" id="1385512"/>
    <lineage>
        <taxon>Bacteria</taxon>
        <taxon>Bacillati</taxon>
        <taxon>Bacillota</taxon>
        <taxon>Bacilli</taxon>
        <taxon>Bacillales</taxon>
        <taxon>Bacillaceae</taxon>
        <taxon>Pontibacillus</taxon>
    </lineage>
</organism>
<evidence type="ECO:0000256" key="5">
    <source>
        <dbReference type="ARBA" id="ARBA00061278"/>
    </source>
</evidence>
<comment type="caution">
    <text evidence="12">The sequence shown here is derived from an EMBL/GenBank/DDBJ whole genome shotgun (WGS) entry which is preliminary data.</text>
</comment>
<dbReference type="InterPro" id="IPR050223">
    <property type="entry name" value="D-isomer_2-hydroxyacid_DH"/>
</dbReference>
<dbReference type="Pfam" id="PF00389">
    <property type="entry name" value="2-Hacid_dh"/>
    <property type="match status" value="1"/>
</dbReference>
<comment type="catalytic activity">
    <reaction evidence="3">
        <text>(R)-glycerate + NADP(+) = 3-hydroxypyruvate + NADPH + H(+)</text>
        <dbReference type="Rhea" id="RHEA:18657"/>
        <dbReference type="ChEBI" id="CHEBI:15378"/>
        <dbReference type="ChEBI" id="CHEBI:16659"/>
        <dbReference type="ChEBI" id="CHEBI:17180"/>
        <dbReference type="ChEBI" id="CHEBI:57783"/>
        <dbReference type="ChEBI" id="CHEBI:58349"/>
        <dbReference type="EC" id="1.1.1.81"/>
    </reaction>
</comment>
<evidence type="ECO:0000256" key="1">
    <source>
        <dbReference type="ARBA" id="ARBA00023002"/>
    </source>
</evidence>
<dbReference type="GO" id="GO:0030267">
    <property type="term" value="F:glyoxylate reductase (NADPH) activity"/>
    <property type="evidence" value="ECO:0007669"/>
    <property type="project" value="UniProtKB-EC"/>
</dbReference>
<dbReference type="STRING" id="1385512.N784_03660"/>
<dbReference type="EC" id="1.1.1.81" evidence="7"/>
<dbReference type="RefSeq" id="WP_036834129.1">
    <property type="nucleotide sequence ID" value="NZ_AVPG01000011.1"/>
</dbReference>
<evidence type="ECO:0000256" key="7">
    <source>
        <dbReference type="ARBA" id="ARBA00066674"/>
    </source>
</evidence>
<dbReference type="PROSITE" id="PS00065">
    <property type="entry name" value="D_2_HYDROXYACID_DH_1"/>
    <property type="match status" value="1"/>
</dbReference>
<gene>
    <name evidence="12" type="ORF">N784_03660</name>
</gene>
<evidence type="ECO:0000259" key="10">
    <source>
        <dbReference type="Pfam" id="PF00389"/>
    </source>
</evidence>
<evidence type="ECO:0000259" key="11">
    <source>
        <dbReference type="Pfam" id="PF02826"/>
    </source>
</evidence>